<dbReference type="AlphaFoldDB" id="A0A831GT18"/>
<comment type="caution">
    <text evidence="2">The sequence shown here is derived from an EMBL/GenBank/DDBJ whole genome shotgun (WGS) entry which is preliminary data.</text>
</comment>
<keyword evidence="1" id="KW-0175">Coiled coil</keyword>
<dbReference type="RefSeq" id="WP_335129901.1">
    <property type="nucleotide sequence ID" value="NZ_JBNCPS010000038.1"/>
</dbReference>
<evidence type="ECO:0000256" key="1">
    <source>
        <dbReference type="SAM" id="Coils"/>
    </source>
</evidence>
<reference evidence="2" key="2">
    <citation type="submission" date="2018-12" db="EMBL/GenBank/DDBJ databases">
        <authorList>
            <consortium name="NCBI Pathogen Detection Project"/>
        </authorList>
    </citation>
    <scope>NUCLEOTIDE SEQUENCE</scope>
    <source>
        <strain evidence="2">EuSCAPE_DE065</strain>
    </source>
</reference>
<sequence length="219" mass="24584">MKFSKFSELVNRILSNKHSQRCDMNVTIVVHSPGSIGSTPSVDVQSIQAGFDWDSGKVLIFPAQPLTTLTPEQITDITDSVRKGQSWHAYQEYKKHKEQLEKLSIELESAKNHIAELEAKPVSQTYKLTFEQWLEQQHDKIDVDCGCVSTEMLMHWIRVAYEAGNSPVTPDGHIQFSVSLPAACGGDKYFIDGVFQPLRYERDCEKAVVAAGGVVNWVK</sequence>
<dbReference type="Proteomes" id="UP000846355">
    <property type="component" value="Unassembled WGS sequence"/>
</dbReference>
<evidence type="ECO:0000313" key="2">
    <source>
        <dbReference type="EMBL" id="HAJ5960256.1"/>
    </source>
</evidence>
<organism evidence="2">
    <name type="scientific">Escherichia coli</name>
    <dbReference type="NCBI Taxonomy" id="562"/>
    <lineage>
        <taxon>Bacteria</taxon>
        <taxon>Pseudomonadati</taxon>
        <taxon>Pseudomonadota</taxon>
        <taxon>Gammaproteobacteria</taxon>
        <taxon>Enterobacterales</taxon>
        <taxon>Enterobacteriaceae</taxon>
        <taxon>Escherichia</taxon>
    </lineage>
</organism>
<protein>
    <submittedName>
        <fullName evidence="2">DUF551 domain-containing protein</fullName>
    </submittedName>
</protein>
<accession>A0A831GT18</accession>
<gene>
    <name evidence="2" type="ORF">HMV95_18635</name>
</gene>
<proteinExistence type="predicted"/>
<feature type="coiled-coil region" evidence="1">
    <location>
        <begin position="90"/>
        <end position="120"/>
    </location>
</feature>
<reference evidence="2" key="1">
    <citation type="journal article" date="2018" name="Genome Biol.">
        <title>SKESA: strategic k-mer extension for scrupulous assemblies.</title>
        <authorList>
            <person name="Souvorov A."/>
            <person name="Agarwala R."/>
            <person name="Lipman D.J."/>
        </authorList>
    </citation>
    <scope>NUCLEOTIDE SEQUENCE [LARGE SCALE GENOMIC DNA]</scope>
    <source>
        <strain evidence="2">EuSCAPE_DE065</strain>
    </source>
</reference>
<dbReference type="EMBL" id="DABHXT010000034">
    <property type="protein sequence ID" value="HAJ5960256.1"/>
    <property type="molecule type" value="Genomic_DNA"/>
</dbReference>
<name>A0A831GT18_ECOLX</name>